<accession>A0A0J9EBX3</accession>
<name>A0A0J9EBX3_9RHOB</name>
<dbReference type="Proteomes" id="UP000037178">
    <property type="component" value="Unassembled WGS sequence"/>
</dbReference>
<dbReference type="AlphaFoldDB" id="A0A0J9EBX3"/>
<dbReference type="PANTHER" id="PTHR11365:SF10">
    <property type="entry name" value="HYDANTOINASE_OXOPROLINASE"/>
    <property type="match status" value="1"/>
</dbReference>
<dbReference type="RefSeq" id="WP_049641372.1">
    <property type="nucleotide sequence ID" value="NZ_LFTY01000001.1"/>
</dbReference>
<organism evidence="3 4">
    <name type="scientific">Candidatus Rhodobacter oscarellae</name>
    <dbReference type="NCBI Taxonomy" id="1675527"/>
    <lineage>
        <taxon>Bacteria</taxon>
        <taxon>Pseudomonadati</taxon>
        <taxon>Pseudomonadota</taxon>
        <taxon>Alphaproteobacteria</taxon>
        <taxon>Rhodobacterales</taxon>
        <taxon>Rhodobacter group</taxon>
        <taxon>Rhodobacter</taxon>
    </lineage>
</organism>
<dbReference type="InterPro" id="IPR008040">
    <property type="entry name" value="Hydant_A_N"/>
</dbReference>
<dbReference type="OrthoDB" id="9759608at2"/>
<dbReference type="PANTHER" id="PTHR11365">
    <property type="entry name" value="5-OXOPROLINASE RELATED"/>
    <property type="match status" value="1"/>
</dbReference>
<dbReference type="SUPFAM" id="SSF53067">
    <property type="entry name" value="Actin-like ATPase domain"/>
    <property type="match status" value="2"/>
</dbReference>
<dbReference type="GO" id="GO:0047423">
    <property type="term" value="F:N-methylhydantoinase (ATP-hydrolyzing) activity"/>
    <property type="evidence" value="ECO:0007669"/>
    <property type="project" value="UniProtKB-EC"/>
</dbReference>
<dbReference type="EC" id="3.5.2.14" evidence="3"/>
<evidence type="ECO:0000313" key="4">
    <source>
        <dbReference type="Proteomes" id="UP000037178"/>
    </source>
</evidence>
<evidence type="ECO:0000259" key="1">
    <source>
        <dbReference type="Pfam" id="PF01968"/>
    </source>
</evidence>
<dbReference type="Gene3D" id="3.30.420.40">
    <property type="match status" value="1"/>
</dbReference>
<dbReference type="InterPro" id="IPR002821">
    <property type="entry name" value="Hydantoinase_A"/>
</dbReference>
<dbReference type="STRING" id="1675527.AIOL_000425"/>
<dbReference type="InterPro" id="IPR045079">
    <property type="entry name" value="Oxoprolinase-like"/>
</dbReference>
<gene>
    <name evidence="3" type="ORF">AIOL_000425</name>
</gene>
<reference evidence="3 4" key="1">
    <citation type="submission" date="2015-06" db="EMBL/GenBank/DDBJ databases">
        <title>Draft genome sequence of an Alphaproteobacteria species associated to the Mediterranean sponge Oscarella lobularis.</title>
        <authorList>
            <person name="Jourda C."/>
            <person name="Santini S."/>
            <person name="Claverie J.-M."/>
        </authorList>
    </citation>
    <scope>NUCLEOTIDE SEQUENCE [LARGE SCALE GENOMIC DNA]</scope>
    <source>
        <strain evidence="3">IGS</strain>
    </source>
</reference>
<dbReference type="EMBL" id="LFTY01000001">
    <property type="protein sequence ID" value="KMW60272.1"/>
    <property type="molecule type" value="Genomic_DNA"/>
</dbReference>
<comment type="caution">
    <text evidence="3">The sequence shown here is derived from an EMBL/GenBank/DDBJ whole genome shotgun (WGS) entry which is preliminary data.</text>
</comment>
<feature type="domain" description="Hydantoinase A/oxoprolinase" evidence="1">
    <location>
        <begin position="191"/>
        <end position="394"/>
    </location>
</feature>
<evidence type="ECO:0000259" key="2">
    <source>
        <dbReference type="Pfam" id="PF05378"/>
    </source>
</evidence>
<dbReference type="PATRIC" id="fig|1675527.3.peg.474"/>
<proteinExistence type="predicted"/>
<sequence length="519" mass="54181">MHIGVDVGGTNTDAALIDGGKVIASIKAPTTDDVATGVMAAIRSVLDQTGASPRDMTSVMIGTTQFTNAFIEGKKLVKVATFRVALPSTDSLRPMADFPPHLRAAIGDQSYLLRGGFEFDGRQYAELDEAEVVSAAKDMRERGITSAAVSGVFSPINAKLENQVADILRREVPGLHIALSCEIGRVGLIERENATIMNASLADLSRIVVGAFRAALDALEFRCPFFISQNDGTLMTAEFAEKYPVLTFASGPTNSMRGAAFLSGVKDGVVIDIGGTTSDVGVLKDGFPRESALAVDIGSVRTNFRMPDILAIGLGGGSLVRETEQGVAVGPDSVALKLTEKALVFGGDTLTTTDVAVAAGLAEIGDKTKVAHLSKELVGQALDRLHDMLEQTIDKVKSSQGSVPVILVGGGAILVNRDLKGASKVIRPENSGVANAIGAGLAQVGGEVDKIFSYEDIGRDTAMETAKKEAIERAVEAGCARDGAEIISVDEVPLAYLPGGAVRIKAKAIGDLANMEELA</sequence>
<dbReference type="Pfam" id="PF01968">
    <property type="entry name" value="Hydantoinase_A"/>
    <property type="match status" value="1"/>
</dbReference>
<dbReference type="InterPro" id="IPR043129">
    <property type="entry name" value="ATPase_NBD"/>
</dbReference>
<feature type="domain" description="Hydantoinase/oxoprolinase N-terminal" evidence="2">
    <location>
        <begin position="2"/>
        <end position="171"/>
    </location>
</feature>
<protein>
    <submittedName>
        <fullName evidence="3">N-methylhydantoinase (ATP-hydrolyzing)</fullName>
        <ecNumber evidence="3">3.5.2.14</ecNumber>
    </submittedName>
</protein>
<keyword evidence="3" id="KW-0378">Hydrolase</keyword>
<keyword evidence="4" id="KW-1185">Reference proteome</keyword>
<dbReference type="Pfam" id="PF05378">
    <property type="entry name" value="Hydant_A_N"/>
    <property type="match status" value="1"/>
</dbReference>
<evidence type="ECO:0000313" key="3">
    <source>
        <dbReference type="EMBL" id="KMW60272.1"/>
    </source>
</evidence>